<feature type="active site" description="Proton acceptor" evidence="4">
    <location>
        <position position="274"/>
    </location>
</feature>
<dbReference type="Gene3D" id="3.40.50.150">
    <property type="entry name" value="Vaccinia Virus protein VP39"/>
    <property type="match status" value="1"/>
</dbReference>
<dbReference type="Pfam" id="PF00891">
    <property type="entry name" value="Methyltransf_2"/>
    <property type="match status" value="1"/>
</dbReference>
<dbReference type="HOGENOM" id="CLU_005533_5_0_1"/>
<dbReference type="Gene3D" id="1.10.10.10">
    <property type="entry name" value="Winged helix-like DNA-binding domain superfamily/Winged helix DNA-binding domain"/>
    <property type="match status" value="1"/>
</dbReference>
<dbReference type="SUPFAM" id="SSF53335">
    <property type="entry name" value="S-adenosyl-L-methionine-dependent methyltransferases"/>
    <property type="match status" value="1"/>
</dbReference>
<dbReference type="PROSITE" id="PS51683">
    <property type="entry name" value="SAM_OMT_II"/>
    <property type="match status" value="1"/>
</dbReference>
<dbReference type="InterPro" id="IPR036388">
    <property type="entry name" value="WH-like_DNA-bd_sf"/>
</dbReference>
<proteinExistence type="predicted"/>
<evidence type="ECO:0000256" key="1">
    <source>
        <dbReference type="ARBA" id="ARBA00022603"/>
    </source>
</evidence>
<dbReference type="InParanoid" id="A0A0C3D5Z4"/>
<evidence type="ECO:0000313" key="7">
    <source>
        <dbReference type="EMBL" id="KIM97327.1"/>
    </source>
</evidence>
<dbReference type="PANTHER" id="PTHR43712">
    <property type="entry name" value="PUTATIVE (AFU_ORTHOLOGUE AFUA_4G14580)-RELATED"/>
    <property type="match status" value="1"/>
</dbReference>
<dbReference type="InterPro" id="IPR001077">
    <property type="entry name" value="COMT_C"/>
</dbReference>
<feature type="domain" description="O-methyltransferase C-terminal" evidence="5">
    <location>
        <begin position="204"/>
        <end position="344"/>
    </location>
</feature>
<dbReference type="GO" id="GO:0046983">
    <property type="term" value="F:protein dimerization activity"/>
    <property type="evidence" value="ECO:0007669"/>
    <property type="project" value="InterPro"/>
</dbReference>
<dbReference type="PANTHER" id="PTHR43712:SF1">
    <property type="entry name" value="HYPOTHETICAL O-METHYLTRANSFERASE (EUROFUNG)-RELATED"/>
    <property type="match status" value="1"/>
</dbReference>
<reference evidence="8" key="2">
    <citation type="submission" date="2015-01" db="EMBL/GenBank/DDBJ databases">
        <title>Evolutionary Origins and Diversification of the Mycorrhizal Mutualists.</title>
        <authorList>
            <consortium name="DOE Joint Genome Institute"/>
            <consortium name="Mycorrhizal Genomics Consortium"/>
            <person name="Kohler A."/>
            <person name="Kuo A."/>
            <person name="Nagy L.G."/>
            <person name="Floudas D."/>
            <person name="Copeland A."/>
            <person name="Barry K.W."/>
            <person name="Cichocki N."/>
            <person name="Veneault-Fourrey C."/>
            <person name="LaButti K."/>
            <person name="Lindquist E.A."/>
            <person name="Lipzen A."/>
            <person name="Lundell T."/>
            <person name="Morin E."/>
            <person name="Murat C."/>
            <person name="Riley R."/>
            <person name="Ohm R."/>
            <person name="Sun H."/>
            <person name="Tunlid A."/>
            <person name="Henrissat B."/>
            <person name="Grigoriev I.V."/>
            <person name="Hibbett D.S."/>
            <person name="Martin F."/>
        </authorList>
    </citation>
    <scope>NUCLEOTIDE SEQUENCE [LARGE SCALE GENOMIC DNA]</scope>
    <source>
        <strain evidence="8">Zn</strain>
    </source>
</reference>
<keyword evidence="8" id="KW-1185">Reference proteome</keyword>
<dbReference type="EMBL" id="KN832882">
    <property type="protein sequence ID" value="KIM97327.1"/>
    <property type="molecule type" value="Genomic_DNA"/>
</dbReference>
<dbReference type="GO" id="GO:0032259">
    <property type="term" value="P:methylation"/>
    <property type="evidence" value="ECO:0007669"/>
    <property type="project" value="UniProtKB-KW"/>
</dbReference>
<evidence type="ECO:0000313" key="8">
    <source>
        <dbReference type="Proteomes" id="UP000054321"/>
    </source>
</evidence>
<keyword evidence="2" id="KW-0808">Transferase</keyword>
<dbReference type="Proteomes" id="UP000054321">
    <property type="component" value="Unassembled WGS sequence"/>
</dbReference>
<dbReference type="InterPro" id="IPR029063">
    <property type="entry name" value="SAM-dependent_MTases_sf"/>
</dbReference>
<evidence type="ECO:0000259" key="5">
    <source>
        <dbReference type="Pfam" id="PF00891"/>
    </source>
</evidence>
<protein>
    <submittedName>
        <fullName evidence="7">Uncharacterized protein</fullName>
    </submittedName>
</protein>
<evidence type="ECO:0000256" key="2">
    <source>
        <dbReference type="ARBA" id="ARBA00022679"/>
    </source>
</evidence>
<dbReference type="OrthoDB" id="2410195at2759"/>
<gene>
    <name evidence="7" type="ORF">OIDMADRAFT_44128</name>
</gene>
<keyword evidence="3" id="KW-0949">S-adenosyl-L-methionine</keyword>
<dbReference type="PIRSF" id="PIRSF005739">
    <property type="entry name" value="O-mtase"/>
    <property type="match status" value="1"/>
</dbReference>
<evidence type="ECO:0000256" key="3">
    <source>
        <dbReference type="ARBA" id="ARBA00022691"/>
    </source>
</evidence>
<organism evidence="7 8">
    <name type="scientific">Oidiodendron maius (strain Zn)</name>
    <dbReference type="NCBI Taxonomy" id="913774"/>
    <lineage>
        <taxon>Eukaryota</taxon>
        <taxon>Fungi</taxon>
        <taxon>Dikarya</taxon>
        <taxon>Ascomycota</taxon>
        <taxon>Pezizomycotina</taxon>
        <taxon>Leotiomycetes</taxon>
        <taxon>Leotiomycetes incertae sedis</taxon>
        <taxon>Myxotrichaceae</taxon>
        <taxon>Oidiodendron</taxon>
    </lineage>
</organism>
<dbReference type="GO" id="GO:0008171">
    <property type="term" value="F:O-methyltransferase activity"/>
    <property type="evidence" value="ECO:0007669"/>
    <property type="project" value="InterPro"/>
</dbReference>
<evidence type="ECO:0000259" key="6">
    <source>
        <dbReference type="Pfam" id="PF08100"/>
    </source>
</evidence>
<dbReference type="InterPro" id="IPR036390">
    <property type="entry name" value="WH_DNA-bd_sf"/>
</dbReference>
<dbReference type="InterPro" id="IPR012967">
    <property type="entry name" value="COMT_dimerisation"/>
</dbReference>
<sequence length="366" mass="40180">MSKTDVSRLIAELKALKSDTSIDEAQRKELYATLKETSLAIETPLESVNRISFAPLQLAVAKVAADLGLFVIIDKSTAASQSSEELAQATGAKPVLLVRLLRYLASVGLIDEVAEDQFAASKLTKTLAQPGLQAGIIHSFGSLLPCWQALPEFLAGNKYDNPIDNAHSKNFGLWMQANKAGLPTWLDVVPFEEISSNQDPETPIFVDVGGSIGHQCAALKARHPNIPGRIIYQDLPPVIPHGLKIPGVEPMVHDFWQEQPVKGARIYYFRNILHDYPDDKCVALLKLTTAAMTEQSVIFIDELILANSKAYYQAAEMDLTMMITLAGAERTDKQWRALIDAAGLKIKEIFTYNKDVGDSILVLVPK</sequence>
<evidence type="ECO:0000256" key="4">
    <source>
        <dbReference type="PIRSR" id="PIRSR005739-1"/>
    </source>
</evidence>
<feature type="domain" description="O-methyltransferase dimerisation" evidence="6">
    <location>
        <begin position="60"/>
        <end position="128"/>
    </location>
</feature>
<accession>A0A0C3D5Z4</accession>
<dbReference type="InterPro" id="IPR016461">
    <property type="entry name" value="COMT-like"/>
</dbReference>
<name>A0A0C3D5Z4_OIDMZ</name>
<reference evidence="7 8" key="1">
    <citation type="submission" date="2014-04" db="EMBL/GenBank/DDBJ databases">
        <authorList>
            <consortium name="DOE Joint Genome Institute"/>
            <person name="Kuo A."/>
            <person name="Martino E."/>
            <person name="Perotto S."/>
            <person name="Kohler A."/>
            <person name="Nagy L.G."/>
            <person name="Floudas D."/>
            <person name="Copeland A."/>
            <person name="Barry K.W."/>
            <person name="Cichocki N."/>
            <person name="Veneault-Fourrey C."/>
            <person name="LaButti K."/>
            <person name="Lindquist E.A."/>
            <person name="Lipzen A."/>
            <person name="Lundell T."/>
            <person name="Morin E."/>
            <person name="Murat C."/>
            <person name="Sun H."/>
            <person name="Tunlid A."/>
            <person name="Henrissat B."/>
            <person name="Grigoriev I.V."/>
            <person name="Hibbett D.S."/>
            <person name="Martin F."/>
            <person name="Nordberg H.P."/>
            <person name="Cantor M.N."/>
            <person name="Hua S.X."/>
        </authorList>
    </citation>
    <scope>NUCLEOTIDE SEQUENCE [LARGE SCALE GENOMIC DNA]</scope>
    <source>
        <strain evidence="7 8">Zn</strain>
    </source>
</reference>
<dbReference type="Pfam" id="PF08100">
    <property type="entry name" value="Dimerisation"/>
    <property type="match status" value="1"/>
</dbReference>
<dbReference type="AlphaFoldDB" id="A0A0C3D5Z4"/>
<keyword evidence="1" id="KW-0489">Methyltransferase</keyword>
<dbReference type="SUPFAM" id="SSF46785">
    <property type="entry name" value="Winged helix' DNA-binding domain"/>
    <property type="match status" value="1"/>
</dbReference>